<protein>
    <submittedName>
        <fullName evidence="6">ArsR family transcriptional regulator</fullName>
    </submittedName>
</protein>
<dbReference type="PANTHER" id="PTHR43132">
    <property type="entry name" value="ARSENICAL RESISTANCE OPERON REPRESSOR ARSR-RELATED"/>
    <property type="match status" value="1"/>
</dbReference>
<dbReference type="InterPro" id="IPR036388">
    <property type="entry name" value="WH-like_DNA-bd_sf"/>
</dbReference>
<organism evidence="6 7">
    <name type="scientific">Streptomyces stelliscabiei</name>
    <dbReference type="NCBI Taxonomy" id="146820"/>
    <lineage>
        <taxon>Bacteria</taxon>
        <taxon>Bacillati</taxon>
        <taxon>Actinomycetota</taxon>
        <taxon>Actinomycetes</taxon>
        <taxon>Kitasatosporales</taxon>
        <taxon>Streptomycetaceae</taxon>
        <taxon>Streptomyces</taxon>
    </lineage>
</organism>
<evidence type="ECO:0000256" key="1">
    <source>
        <dbReference type="ARBA" id="ARBA00023015"/>
    </source>
</evidence>
<proteinExistence type="predicted"/>
<evidence type="ECO:0000259" key="5">
    <source>
        <dbReference type="PROSITE" id="PS50987"/>
    </source>
</evidence>
<keyword evidence="3" id="KW-0804">Transcription</keyword>
<dbReference type="PROSITE" id="PS50987">
    <property type="entry name" value="HTH_ARSR_2"/>
    <property type="match status" value="1"/>
</dbReference>
<dbReference type="InterPro" id="IPR036390">
    <property type="entry name" value="WH_DNA-bd_sf"/>
</dbReference>
<dbReference type="Proteomes" id="UP000629287">
    <property type="component" value="Unassembled WGS sequence"/>
</dbReference>
<dbReference type="SUPFAM" id="SSF46785">
    <property type="entry name" value="Winged helix' DNA-binding domain"/>
    <property type="match status" value="1"/>
</dbReference>
<dbReference type="GO" id="GO:0003700">
    <property type="term" value="F:DNA-binding transcription factor activity"/>
    <property type="evidence" value="ECO:0007669"/>
    <property type="project" value="InterPro"/>
</dbReference>
<keyword evidence="1" id="KW-0805">Transcription regulation</keyword>
<evidence type="ECO:0000256" key="4">
    <source>
        <dbReference type="SAM" id="MobiDB-lite"/>
    </source>
</evidence>
<dbReference type="AlphaFoldDB" id="A0A8I0NVC4"/>
<dbReference type="InterPro" id="IPR011991">
    <property type="entry name" value="ArsR-like_HTH"/>
</dbReference>
<gene>
    <name evidence="6" type="ORF">H4687_000395</name>
</gene>
<feature type="domain" description="HTH arsR-type" evidence="5">
    <location>
        <begin position="24"/>
        <end position="118"/>
    </location>
</feature>
<keyword evidence="7" id="KW-1185">Reference proteome</keyword>
<dbReference type="InterPro" id="IPR001845">
    <property type="entry name" value="HTH_ArsR_DNA-bd_dom"/>
</dbReference>
<dbReference type="Gene3D" id="1.10.10.10">
    <property type="entry name" value="Winged helix-like DNA-binding domain superfamily/Winged helix DNA-binding domain"/>
    <property type="match status" value="1"/>
</dbReference>
<evidence type="ECO:0000313" key="7">
    <source>
        <dbReference type="Proteomes" id="UP000629287"/>
    </source>
</evidence>
<dbReference type="GO" id="GO:0003677">
    <property type="term" value="F:DNA binding"/>
    <property type="evidence" value="ECO:0007669"/>
    <property type="project" value="UniProtKB-KW"/>
</dbReference>
<dbReference type="CDD" id="cd00090">
    <property type="entry name" value="HTH_ARSR"/>
    <property type="match status" value="1"/>
</dbReference>
<evidence type="ECO:0000256" key="2">
    <source>
        <dbReference type="ARBA" id="ARBA00023125"/>
    </source>
</evidence>
<keyword evidence="2" id="KW-0238">DNA-binding</keyword>
<reference evidence="6 7" key="1">
    <citation type="submission" date="2020-10" db="EMBL/GenBank/DDBJ databases">
        <title>Sequencing the genomes of 1000 actinobacteria strains.</title>
        <authorList>
            <person name="Klenk H.-P."/>
        </authorList>
    </citation>
    <scope>NUCLEOTIDE SEQUENCE [LARGE SCALE GENOMIC DNA]</scope>
    <source>
        <strain evidence="6 7">DSM 41803</strain>
    </source>
</reference>
<comment type="caution">
    <text evidence="6">The sequence shown here is derived from an EMBL/GenBank/DDBJ whole genome shotgun (WGS) entry which is preliminary data.</text>
</comment>
<dbReference type="InterPro" id="IPR051011">
    <property type="entry name" value="Metal_resp_trans_reg"/>
</dbReference>
<sequence>MDGARTTAAVRHPGGPDGRGAGAVSAPLYQLKAEFFKTLGHPVRIRVLELLSQREHAVSEMLGEVGVEAAHLSQQLAVLRRANLVVPRREGSAVYYSLANPQVAELLRVARTILSGVLAGQAELLANLKATEPAAPPRRRGPS</sequence>
<accession>A0A8I0NVC4</accession>
<dbReference type="PANTHER" id="PTHR43132:SF2">
    <property type="entry name" value="ARSENICAL RESISTANCE OPERON REPRESSOR ARSR-RELATED"/>
    <property type="match status" value="1"/>
</dbReference>
<dbReference type="Pfam" id="PF01022">
    <property type="entry name" value="HTH_5"/>
    <property type="match status" value="1"/>
</dbReference>
<dbReference type="EMBL" id="JADBGF010000001">
    <property type="protein sequence ID" value="MBE1594266.1"/>
    <property type="molecule type" value="Genomic_DNA"/>
</dbReference>
<evidence type="ECO:0000313" key="6">
    <source>
        <dbReference type="EMBL" id="MBE1594266.1"/>
    </source>
</evidence>
<name>A0A8I0NVC4_9ACTN</name>
<dbReference type="NCBIfam" id="NF033788">
    <property type="entry name" value="HTH_metalloreg"/>
    <property type="match status" value="1"/>
</dbReference>
<dbReference type="SMART" id="SM00418">
    <property type="entry name" value="HTH_ARSR"/>
    <property type="match status" value="1"/>
</dbReference>
<evidence type="ECO:0000256" key="3">
    <source>
        <dbReference type="ARBA" id="ARBA00023163"/>
    </source>
</evidence>
<dbReference type="PRINTS" id="PR00778">
    <property type="entry name" value="HTHARSR"/>
</dbReference>
<feature type="region of interest" description="Disordered" evidence="4">
    <location>
        <begin position="1"/>
        <end position="21"/>
    </location>
</feature>